<keyword evidence="2" id="KW-0472">Membrane</keyword>
<keyword evidence="2" id="KW-0812">Transmembrane</keyword>
<reference evidence="4" key="1">
    <citation type="journal article" date="2012" name="Science">
        <title>The Paleozoic origin of enzymatic lignin decomposition reconstructed from 31 fungal genomes.</title>
        <authorList>
            <person name="Floudas D."/>
            <person name="Binder M."/>
            <person name="Riley R."/>
            <person name="Barry K."/>
            <person name="Blanchette R.A."/>
            <person name="Henrissat B."/>
            <person name="Martinez A.T."/>
            <person name="Otillar R."/>
            <person name="Spatafora J.W."/>
            <person name="Yadav J.S."/>
            <person name="Aerts A."/>
            <person name="Benoit I."/>
            <person name="Boyd A."/>
            <person name="Carlson A."/>
            <person name="Copeland A."/>
            <person name="Coutinho P.M."/>
            <person name="de Vries R.P."/>
            <person name="Ferreira P."/>
            <person name="Findley K."/>
            <person name="Foster B."/>
            <person name="Gaskell J."/>
            <person name="Glotzer D."/>
            <person name="Gorecki P."/>
            <person name="Heitman J."/>
            <person name="Hesse C."/>
            <person name="Hori C."/>
            <person name="Igarashi K."/>
            <person name="Jurgens J.A."/>
            <person name="Kallen N."/>
            <person name="Kersten P."/>
            <person name="Kohler A."/>
            <person name="Kuees U."/>
            <person name="Kumar T.K.A."/>
            <person name="Kuo A."/>
            <person name="LaButti K."/>
            <person name="Larrondo L.F."/>
            <person name="Lindquist E."/>
            <person name="Ling A."/>
            <person name="Lombard V."/>
            <person name="Lucas S."/>
            <person name="Lundell T."/>
            <person name="Martin R."/>
            <person name="McLaughlin D.J."/>
            <person name="Morgenstern I."/>
            <person name="Morin E."/>
            <person name="Murat C."/>
            <person name="Nagy L.G."/>
            <person name="Nolan M."/>
            <person name="Ohm R.A."/>
            <person name="Patyshakuliyeva A."/>
            <person name="Rokas A."/>
            <person name="Ruiz-Duenas F.J."/>
            <person name="Sabat G."/>
            <person name="Salamov A."/>
            <person name="Samejima M."/>
            <person name="Schmutz J."/>
            <person name="Slot J.C."/>
            <person name="St John F."/>
            <person name="Stenlid J."/>
            <person name="Sun H."/>
            <person name="Sun S."/>
            <person name="Syed K."/>
            <person name="Tsang A."/>
            <person name="Wiebenga A."/>
            <person name="Young D."/>
            <person name="Pisabarro A."/>
            <person name="Eastwood D.C."/>
            <person name="Martin F."/>
            <person name="Cullen D."/>
            <person name="Grigoriev I.V."/>
            <person name="Hibbett D.S."/>
        </authorList>
    </citation>
    <scope>NUCLEOTIDE SEQUENCE [LARGE SCALE GENOMIC DNA]</scope>
    <source>
        <strain evidence="4">RWD-64-598 SS2</strain>
    </source>
</reference>
<feature type="compositionally biased region" description="Polar residues" evidence="1">
    <location>
        <begin position="70"/>
        <end position="90"/>
    </location>
</feature>
<organism evidence="3 4">
    <name type="scientific">Coniophora puteana (strain RWD-64-598)</name>
    <name type="common">Brown rot fungus</name>
    <dbReference type="NCBI Taxonomy" id="741705"/>
    <lineage>
        <taxon>Eukaryota</taxon>
        <taxon>Fungi</taxon>
        <taxon>Dikarya</taxon>
        <taxon>Basidiomycota</taxon>
        <taxon>Agaricomycotina</taxon>
        <taxon>Agaricomycetes</taxon>
        <taxon>Agaricomycetidae</taxon>
        <taxon>Boletales</taxon>
        <taxon>Coniophorineae</taxon>
        <taxon>Coniophoraceae</taxon>
        <taxon>Coniophora</taxon>
    </lineage>
</organism>
<feature type="region of interest" description="Disordered" evidence="1">
    <location>
        <begin position="52"/>
        <end position="157"/>
    </location>
</feature>
<proteinExistence type="predicted"/>
<protein>
    <submittedName>
        <fullName evidence="3">Uncharacterized protein</fullName>
    </submittedName>
</protein>
<keyword evidence="2" id="KW-1133">Transmembrane helix</keyword>
<keyword evidence="4" id="KW-1185">Reference proteome</keyword>
<evidence type="ECO:0000313" key="4">
    <source>
        <dbReference type="Proteomes" id="UP000053558"/>
    </source>
</evidence>
<dbReference type="Proteomes" id="UP000053558">
    <property type="component" value="Unassembled WGS sequence"/>
</dbReference>
<dbReference type="AlphaFoldDB" id="A0A5M3MSB4"/>
<comment type="caution">
    <text evidence="3">The sequence shown here is derived from an EMBL/GenBank/DDBJ whole genome shotgun (WGS) entry which is preliminary data.</text>
</comment>
<name>A0A5M3MSB4_CONPW</name>
<dbReference type="EMBL" id="JH711578">
    <property type="protein sequence ID" value="EIW81421.1"/>
    <property type="molecule type" value="Genomic_DNA"/>
</dbReference>
<evidence type="ECO:0000256" key="1">
    <source>
        <dbReference type="SAM" id="MobiDB-lite"/>
    </source>
</evidence>
<evidence type="ECO:0000313" key="3">
    <source>
        <dbReference type="EMBL" id="EIW81421.1"/>
    </source>
</evidence>
<dbReference type="KEGG" id="cput:CONPUDRAFT_144201"/>
<accession>A0A5M3MSB4</accession>
<dbReference type="GeneID" id="19201910"/>
<gene>
    <name evidence="3" type="ORF">CONPUDRAFT_144201</name>
</gene>
<dbReference type="RefSeq" id="XP_007768767.1">
    <property type="nucleotide sequence ID" value="XM_007770577.1"/>
</dbReference>
<feature type="transmembrane region" description="Helical" evidence="2">
    <location>
        <begin position="6"/>
        <end position="30"/>
    </location>
</feature>
<evidence type="ECO:0000256" key="2">
    <source>
        <dbReference type="SAM" id="Phobius"/>
    </source>
</evidence>
<feature type="compositionally biased region" description="Polar residues" evidence="1">
    <location>
        <begin position="102"/>
        <end position="125"/>
    </location>
</feature>
<sequence>MYSQLLISFIVIPFLSFFLKISSLALMIFIRLLYMLLAALLECSTDAQPFEPATSAQLNGGPQKPDSDLVDSSPSQLESSTLFATDSLPSSAGPRRTAEVHSATSLQAEMPLSSPSADRTSQEDASASARPEPNAPRSSTPPPAYGTPSAPAQPSRLDDPLADLVAIFPAASRAGFTFQGFHTTGNARVHYPTMIYGGCNNRGAEVRLERQSELCT</sequence>